<comment type="caution">
    <text evidence="1">The sequence shown here is derived from an EMBL/GenBank/DDBJ whole genome shotgun (WGS) entry which is preliminary data.</text>
</comment>
<protein>
    <submittedName>
        <fullName evidence="1">Uncharacterized protein</fullName>
    </submittedName>
</protein>
<accession>A0ACC5YEZ6</accession>
<evidence type="ECO:0000313" key="2">
    <source>
        <dbReference type="Proteomes" id="UP000830395"/>
    </source>
</evidence>
<dbReference type="EMBL" id="CM040981">
    <property type="protein sequence ID" value="MCJ8734289.1"/>
    <property type="molecule type" value="Genomic_DNA"/>
</dbReference>
<evidence type="ECO:0000313" key="1">
    <source>
        <dbReference type="EMBL" id="MCJ8734289.1"/>
    </source>
</evidence>
<sequence length="255" mass="28189">MSTELRQVIRLLMVLIRSNRGKARALGNGGLLVLLSTQHTPPTHTVAAAGPWCSKVAKKNIKKEAIDNLSAFVSLCDCPYPEELCKFSDHFGPLRFAHSFQVDQHCQELEIERFLHRFSLVHAQITVIFKIRNKEQTHQQVFSAKSTHSMVGRAIAMDSTAFERTPFSVRSLPSCSRMHPVLGETLPLLLSSEAVEAGLCGEVSIATMAVLGPCMKQYPNWPTCISHICISFTLQRLAAGTLAALLRSFMLVCAI</sequence>
<gene>
    <name evidence="1" type="ORF">PDJAM_G00233480</name>
</gene>
<organism evidence="1 2">
    <name type="scientific">Pangasius djambal</name>
    <dbReference type="NCBI Taxonomy" id="1691987"/>
    <lineage>
        <taxon>Eukaryota</taxon>
        <taxon>Metazoa</taxon>
        <taxon>Chordata</taxon>
        <taxon>Craniata</taxon>
        <taxon>Vertebrata</taxon>
        <taxon>Euteleostomi</taxon>
        <taxon>Actinopterygii</taxon>
        <taxon>Neopterygii</taxon>
        <taxon>Teleostei</taxon>
        <taxon>Ostariophysi</taxon>
        <taxon>Siluriformes</taxon>
        <taxon>Pangasiidae</taxon>
        <taxon>Pangasius</taxon>
    </lineage>
</organism>
<name>A0ACC5YEZ6_9TELE</name>
<keyword evidence="2" id="KW-1185">Reference proteome</keyword>
<reference evidence="1" key="1">
    <citation type="submission" date="2020-02" db="EMBL/GenBank/DDBJ databases">
        <title>Genome sequencing of the panga catfish, Pangasius djambal.</title>
        <authorList>
            <person name="Wen M."/>
            <person name="Zahm M."/>
            <person name="Roques C."/>
            <person name="Cabau C."/>
            <person name="Klopp C."/>
            <person name="Donnadieu C."/>
            <person name="Jouanno E."/>
            <person name="Avarre J.-C."/>
            <person name="Campet M."/>
            <person name="Ha T."/>
            <person name="Dugue R."/>
            <person name="Lampietro C."/>
            <person name="Louis A."/>
            <person name="Herpin A."/>
            <person name="Echchiki A."/>
            <person name="Berthelot C."/>
            <person name="Parey E."/>
            <person name="Roest-Crollius H."/>
            <person name="Braasch I."/>
            <person name="Postlethwait J.H."/>
            <person name="Bobe J."/>
            <person name="Montfort J."/>
            <person name="Bouchez O."/>
            <person name="Begum T."/>
            <person name="Schartl M."/>
            <person name="Gustiano R."/>
            <person name="Guiguen Y."/>
        </authorList>
    </citation>
    <scope>NUCLEOTIDE SEQUENCE</scope>
    <source>
        <strain evidence="1">Pdj_M5554</strain>
    </source>
</reference>
<proteinExistence type="predicted"/>
<dbReference type="Proteomes" id="UP000830395">
    <property type="component" value="Chromosome 7"/>
</dbReference>